<dbReference type="Proteomes" id="UP000683213">
    <property type="component" value="Unassembled WGS sequence"/>
</dbReference>
<reference evidence="2" key="2">
    <citation type="submission" date="2021-03" db="EMBL/GenBank/DDBJ databases">
        <authorList>
            <person name="Jaffe A."/>
        </authorList>
    </citation>
    <scope>NUCLEOTIDE SEQUENCE</scope>
    <source>
        <strain evidence="2">RIFCSPHIGHO2_01_FULL_GW2011_AR10_43_9</strain>
    </source>
</reference>
<organism evidence="1 3">
    <name type="scientific">Candidatus Iainarchaeum sp</name>
    <dbReference type="NCBI Taxonomy" id="3101447"/>
    <lineage>
        <taxon>Archaea</taxon>
        <taxon>Candidatus Iainarchaeota</taxon>
        <taxon>Candidatus Iainarchaeia</taxon>
        <taxon>Candidatus Iainarchaeales</taxon>
        <taxon>Candidatus Iainarchaeaceae</taxon>
        <taxon>Candidatus Iainarchaeum</taxon>
    </lineage>
</organism>
<comment type="caution">
    <text evidence="1">The sequence shown here is derived from an EMBL/GenBank/DDBJ whole genome shotgun (WGS) entry which is preliminary data.</text>
</comment>
<evidence type="ECO:0008006" key="4">
    <source>
        <dbReference type="Google" id="ProtNLM"/>
    </source>
</evidence>
<name>A0A7J4IR56_9ARCH</name>
<gene>
    <name evidence="1" type="ORF">HA237_01225</name>
    <name evidence="2" type="ORF">J4224_00300</name>
</gene>
<dbReference type="SUPFAM" id="SSF46785">
    <property type="entry name" value="Winged helix' DNA-binding domain"/>
    <property type="match status" value="1"/>
</dbReference>
<dbReference type="InterPro" id="IPR036388">
    <property type="entry name" value="WH-like_DNA-bd_sf"/>
</dbReference>
<proteinExistence type="predicted"/>
<protein>
    <recommendedName>
        <fullName evidence="4">HTH iclR-type domain-containing protein</fullName>
    </recommendedName>
</protein>
<dbReference type="Gene3D" id="1.10.10.10">
    <property type="entry name" value="Winged helix-like DNA-binding domain superfamily/Winged helix DNA-binding domain"/>
    <property type="match status" value="1"/>
</dbReference>
<accession>A0A7J4IR56</accession>
<dbReference type="EMBL" id="DUFG01000007">
    <property type="protein sequence ID" value="HIH07971.1"/>
    <property type="molecule type" value="Genomic_DNA"/>
</dbReference>
<dbReference type="EMBL" id="JAGVWF010000004">
    <property type="protein sequence ID" value="MBS3058850.1"/>
    <property type="molecule type" value="Genomic_DNA"/>
</dbReference>
<reference evidence="3" key="1">
    <citation type="journal article" date="2020" name="bioRxiv">
        <title>A rank-normalized archaeal taxonomy based on genome phylogeny resolves widespread incomplete and uneven classifications.</title>
        <authorList>
            <person name="Rinke C."/>
            <person name="Chuvochina M."/>
            <person name="Mussig A.J."/>
            <person name="Chaumeil P.-A."/>
            <person name="Waite D.W."/>
            <person name="Whitman W.B."/>
            <person name="Parks D.H."/>
            <person name="Hugenholtz P."/>
        </authorList>
    </citation>
    <scope>NUCLEOTIDE SEQUENCE [LARGE SCALE GENOMIC DNA]</scope>
</reference>
<evidence type="ECO:0000313" key="2">
    <source>
        <dbReference type="EMBL" id="MBS3058850.1"/>
    </source>
</evidence>
<dbReference type="Proteomes" id="UP000577419">
    <property type="component" value="Unassembled WGS sequence"/>
</dbReference>
<reference evidence="2" key="3">
    <citation type="submission" date="2021-05" db="EMBL/GenBank/DDBJ databases">
        <title>Protein family content uncovers lineage relationships and bacterial pathway maintenance mechanisms in DPANN archaea.</title>
        <authorList>
            <person name="Castelle C.J."/>
            <person name="Meheust R."/>
            <person name="Jaffe A.L."/>
            <person name="Seitz K."/>
            <person name="Gong X."/>
            <person name="Baker B.J."/>
            <person name="Banfield J.F."/>
        </authorList>
    </citation>
    <scope>NUCLEOTIDE SEQUENCE</scope>
    <source>
        <strain evidence="2">RIFCSPHIGHO2_01_FULL_GW2011_AR10_43_9</strain>
    </source>
</reference>
<sequence length="107" mass="12371">MVNLFLDFLGDNPTTRLLEFLITGREFDYSLTDMAKNAGIGWSTIHRILPRLIKQKIVVETREIGRAKLFKLNQKNEEVKKLIELYDGLLAKQLEQIKEKNLLVAAK</sequence>
<dbReference type="AlphaFoldDB" id="A0A7J4IR56"/>
<evidence type="ECO:0000313" key="3">
    <source>
        <dbReference type="Proteomes" id="UP000577419"/>
    </source>
</evidence>
<dbReference type="InterPro" id="IPR036390">
    <property type="entry name" value="WH_DNA-bd_sf"/>
</dbReference>
<evidence type="ECO:0000313" key="1">
    <source>
        <dbReference type="EMBL" id="HIH07971.1"/>
    </source>
</evidence>